<organism evidence="1 2">
    <name type="scientific">Microcystis aeruginosa TAIHU98</name>
    <dbReference type="NCBI Taxonomy" id="1134457"/>
    <lineage>
        <taxon>Bacteria</taxon>
        <taxon>Bacillati</taxon>
        <taxon>Cyanobacteriota</taxon>
        <taxon>Cyanophyceae</taxon>
        <taxon>Oscillatoriophycideae</taxon>
        <taxon>Chroococcales</taxon>
        <taxon>Microcystaceae</taxon>
        <taxon>Microcystis</taxon>
    </lineage>
</organism>
<evidence type="ECO:0000313" key="1">
    <source>
        <dbReference type="EMBL" id="ELP53415.1"/>
    </source>
</evidence>
<comment type="caution">
    <text evidence="1">The sequence shown here is derived from an EMBL/GenBank/DDBJ whole genome shotgun (WGS) entry which is preliminary data.</text>
</comment>
<dbReference type="AlphaFoldDB" id="L7E1U1"/>
<dbReference type="EMBL" id="ANKQ01000002">
    <property type="protein sequence ID" value="ELP53415.1"/>
    <property type="molecule type" value="Genomic_DNA"/>
</dbReference>
<name>L7E1U1_MICAE</name>
<dbReference type="Proteomes" id="UP000010932">
    <property type="component" value="Unassembled WGS sequence"/>
</dbReference>
<reference evidence="1 2" key="1">
    <citation type="journal article" date="2013" name="Genome Announc.">
        <title>Whole-Genome Sequence of Microcystis aeruginosa TAIHU98, a Nontoxic Bloom-Forming Strain Isolated from Taihu Lake, China.</title>
        <authorList>
            <person name="Yang C."/>
            <person name="Zhang W."/>
            <person name="Ren M."/>
            <person name="Song L."/>
            <person name="Li T."/>
            <person name="Zhao J."/>
        </authorList>
    </citation>
    <scope>NUCLEOTIDE SEQUENCE [LARGE SCALE GENOMIC DNA]</scope>
    <source>
        <strain evidence="1 2">TAIHU98</strain>
    </source>
</reference>
<evidence type="ECO:0000313" key="2">
    <source>
        <dbReference type="Proteomes" id="UP000010932"/>
    </source>
</evidence>
<accession>L7E1U1</accession>
<sequence>METSFRKNKPFCRPIKSLYSLEKLIEWKLPYPKKDDAKQTNSLLAREIN</sequence>
<proteinExistence type="predicted"/>
<gene>
    <name evidence="1" type="ORF">O53_2219</name>
</gene>
<protein>
    <submittedName>
        <fullName evidence="1">Uncharacterized protein</fullName>
    </submittedName>
</protein>
<dbReference type="PATRIC" id="fig|1134457.3.peg.3574"/>